<reference evidence="3 4" key="1">
    <citation type="submission" date="2018-12" db="EMBL/GenBank/DDBJ databases">
        <authorList>
            <person name="Tiukova I."/>
            <person name="Dainat J."/>
        </authorList>
    </citation>
    <scope>NUCLEOTIDE SEQUENCE [LARGE SCALE GENOMIC DNA]</scope>
</reference>
<dbReference type="FunCoup" id="A0A448YJ12">
    <property type="interactions" value="125"/>
</dbReference>
<dbReference type="SMART" id="SM01388">
    <property type="entry name" value="Mob1_phocein"/>
    <property type="match status" value="1"/>
</dbReference>
<dbReference type="AlphaFoldDB" id="A0A448YJ12"/>
<dbReference type="Gene3D" id="1.20.140.30">
    <property type="entry name" value="MOB kinase activator"/>
    <property type="match status" value="1"/>
</dbReference>
<dbReference type="Pfam" id="PF03637">
    <property type="entry name" value="Mob1_phocein"/>
    <property type="match status" value="1"/>
</dbReference>
<feature type="compositionally biased region" description="Polar residues" evidence="2">
    <location>
        <begin position="35"/>
        <end position="59"/>
    </location>
</feature>
<dbReference type="InterPro" id="IPR005301">
    <property type="entry name" value="MOB_kinase_act_fam"/>
</dbReference>
<feature type="binding site" evidence="1">
    <location>
        <position position="288"/>
    </location>
    <ligand>
        <name>Zn(2+)</name>
        <dbReference type="ChEBI" id="CHEBI:29105"/>
    </ligand>
</feature>
<evidence type="ECO:0000256" key="2">
    <source>
        <dbReference type="SAM" id="MobiDB-lite"/>
    </source>
</evidence>
<name>A0A448YJ12_BRENA</name>
<feature type="region of interest" description="Disordered" evidence="2">
    <location>
        <begin position="1"/>
        <end position="135"/>
    </location>
</feature>
<sequence length="361" mass="41357">MSFFNTIRGFTRSSKKKQQPEGNRNGGNKYAEPNFGNNSSHSLLNQGTLYSNSNGSSPSLRRAYSPSKSVRSQRVGVNQRPQQQQQQQQLQQQQPLPQQSQLSSQLPPQQQSPQHHHNHQHKQPTQSQAQAQAAQVQAQIQNAALQPQQVKPPLFMCEPFVRTALVKGSYKTIVQLPKYVDYYEWLALNAFEFFNHLNKFYGVIAEHVTPEKYPKMMADPNTEYVWVMPNGKTVSLPACQYIEYALTWMSNKINDQSVFPTKSGMAFPPPFVSDIRGICRQIFRIMAHIYWNHFDKIVHLSLEAHWSSYFSHFISFVREFDVIEPKELEPLSALIANLEMQGKIIKVDHAQLPPPQSGLSY</sequence>
<keyword evidence="1" id="KW-0862">Zinc</keyword>
<feature type="compositionally biased region" description="Low complexity" evidence="2">
    <location>
        <begin position="81"/>
        <end position="113"/>
    </location>
</feature>
<organism evidence="3 4">
    <name type="scientific">Brettanomyces naardenensis</name>
    <name type="common">Yeast</name>
    <dbReference type="NCBI Taxonomy" id="13370"/>
    <lineage>
        <taxon>Eukaryota</taxon>
        <taxon>Fungi</taxon>
        <taxon>Dikarya</taxon>
        <taxon>Ascomycota</taxon>
        <taxon>Saccharomycotina</taxon>
        <taxon>Pichiomycetes</taxon>
        <taxon>Pichiales</taxon>
        <taxon>Pichiaceae</taxon>
        <taxon>Brettanomyces</taxon>
    </lineage>
</organism>
<evidence type="ECO:0000313" key="4">
    <source>
        <dbReference type="Proteomes" id="UP000290900"/>
    </source>
</evidence>
<proteinExistence type="predicted"/>
<feature type="compositionally biased region" description="Polar residues" evidence="2">
    <location>
        <begin position="66"/>
        <end position="80"/>
    </location>
</feature>
<dbReference type="InterPro" id="IPR036703">
    <property type="entry name" value="MOB_kinase_act_sf"/>
</dbReference>
<dbReference type="STRING" id="13370.A0A448YJ12"/>
<dbReference type="PANTHER" id="PTHR22599">
    <property type="entry name" value="MPS ONE BINDER KINASE ACTIVATOR-LIKE MOB"/>
    <property type="match status" value="1"/>
</dbReference>
<feature type="binding site" evidence="1">
    <location>
        <position position="293"/>
    </location>
    <ligand>
        <name>Zn(2+)</name>
        <dbReference type="ChEBI" id="CHEBI:29105"/>
    </ligand>
</feature>
<dbReference type="Proteomes" id="UP000290900">
    <property type="component" value="Unassembled WGS sequence"/>
</dbReference>
<keyword evidence="4" id="KW-1185">Reference proteome</keyword>
<dbReference type="SUPFAM" id="SSF101152">
    <property type="entry name" value="Mob1/phocein"/>
    <property type="match status" value="1"/>
</dbReference>
<dbReference type="InParanoid" id="A0A448YJ12"/>
<dbReference type="OrthoDB" id="10261121at2759"/>
<evidence type="ECO:0000313" key="3">
    <source>
        <dbReference type="EMBL" id="VEU20934.1"/>
    </source>
</evidence>
<evidence type="ECO:0000256" key="1">
    <source>
        <dbReference type="PIRSR" id="PIRSR605301-1"/>
    </source>
</evidence>
<gene>
    <name evidence="3" type="ORF">BRENAR_LOCUS1669</name>
</gene>
<dbReference type="EMBL" id="CAACVR010000008">
    <property type="protein sequence ID" value="VEU20934.1"/>
    <property type="molecule type" value="Genomic_DNA"/>
</dbReference>
<protein>
    <submittedName>
        <fullName evidence="3">DEKNAAC101861</fullName>
    </submittedName>
</protein>
<keyword evidence="1" id="KW-0479">Metal-binding</keyword>
<accession>A0A448YJ12</accession>
<feature type="compositionally biased region" description="Low complexity" evidence="2">
    <location>
        <begin position="123"/>
        <end position="135"/>
    </location>
</feature>